<organism evidence="1 2">
    <name type="scientific">Fertoeibacter niger</name>
    <dbReference type="NCBI Taxonomy" id="2656921"/>
    <lineage>
        <taxon>Bacteria</taxon>
        <taxon>Pseudomonadati</taxon>
        <taxon>Pseudomonadota</taxon>
        <taxon>Alphaproteobacteria</taxon>
        <taxon>Rhodobacterales</taxon>
        <taxon>Paracoccaceae</taxon>
        <taxon>Fertoeibacter</taxon>
    </lineage>
</organism>
<reference evidence="1" key="1">
    <citation type="submission" date="2020-05" db="EMBL/GenBank/DDBJ databases">
        <title>Fertoebacter nigrum gen. nov., sp. nov., a new member of the family Rhodobacteraceae.</title>
        <authorList>
            <person name="Szuroczki S."/>
            <person name="Abbaszade G."/>
            <person name="Buni D."/>
            <person name="Schumann P."/>
            <person name="Toth E."/>
        </authorList>
    </citation>
    <scope>NUCLEOTIDE SEQUENCE</scope>
    <source>
        <strain evidence="1">RG-N-1a</strain>
    </source>
</reference>
<evidence type="ECO:0000313" key="2">
    <source>
        <dbReference type="Proteomes" id="UP000484076"/>
    </source>
</evidence>
<accession>A0A8X8H4N2</accession>
<proteinExistence type="predicted"/>
<evidence type="ECO:0000313" key="1">
    <source>
        <dbReference type="EMBL" id="NUB42871.1"/>
    </source>
</evidence>
<dbReference type="Proteomes" id="UP000484076">
    <property type="component" value="Unassembled WGS sequence"/>
</dbReference>
<comment type="caution">
    <text evidence="1">The sequence shown here is derived from an EMBL/GenBank/DDBJ whole genome shotgun (WGS) entry which is preliminary data.</text>
</comment>
<keyword evidence="2" id="KW-1185">Reference proteome</keyword>
<dbReference type="EMBL" id="WHUT02000001">
    <property type="protein sequence ID" value="NUB42871.1"/>
    <property type="molecule type" value="Genomic_DNA"/>
</dbReference>
<name>A0A8X8H4N2_9RHOB</name>
<protein>
    <submittedName>
        <fullName evidence="1">Uncharacterized protein</fullName>
    </submittedName>
</protein>
<dbReference type="AlphaFoldDB" id="A0A8X8H4N2"/>
<gene>
    <name evidence="1" type="ORF">GEU84_000605</name>
</gene>
<sequence length="79" mass="9153">MMHDLNLRPHSIEELVFHMPTAARVAGTAWARDFAKSIVQQARRRRWNPTAKQEALMRRMVSDMFEARASGDEDLTVIE</sequence>
<dbReference type="RefSeq" id="WP_152823571.1">
    <property type="nucleotide sequence ID" value="NZ_WHUT02000001.1"/>
</dbReference>